<feature type="compositionally biased region" description="Low complexity" evidence="1">
    <location>
        <begin position="372"/>
        <end position="381"/>
    </location>
</feature>
<feature type="domain" description="P2X purinoreceptor 7 intracellular" evidence="2">
    <location>
        <begin position="488"/>
        <end position="606"/>
    </location>
</feature>
<feature type="compositionally biased region" description="Basic and acidic residues" evidence="1">
    <location>
        <begin position="298"/>
        <end position="310"/>
    </location>
</feature>
<feature type="compositionally biased region" description="Basic and acidic residues" evidence="1">
    <location>
        <begin position="35"/>
        <end position="52"/>
    </location>
</feature>
<accession>A0ABN9KXQ4</accession>
<gene>
    <name evidence="3" type="ORF">RIMI_LOCUS2632199</name>
</gene>
<dbReference type="EMBL" id="CAUEEQ010003734">
    <property type="protein sequence ID" value="CAJ0925925.1"/>
    <property type="molecule type" value="Genomic_DNA"/>
</dbReference>
<feature type="compositionally biased region" description="Low complexity" evidence="1">
    <location>
        <begin position="323"/>
        <end position="333"/>
    </location>
</feature>
<keyword evidence="4" id="KW-1185">Reference proteome</keyword>
<comment type="caution">
    <text evidence="3">The sequence shown here is derived from an EMBL/GenBank/DDBJ whole genome shotgun (WGS) entry which is preliminary data.</text>
</comment>
<reference evidence="3" key="1">
    <citation type="submission" date="2023-07" db="EMBL/GenBank/DDBJ databases">
        <authorList>
            <person name="Stuckert A."/>
        </authorList>
    </citation>
    <scope>NUCLEOTIDE SEQUENCE</scope>
</reference>
<dbReference type="InterPro" id="IPR046815">
    <property type="entry name" value="P2RX7_C"/>
</dbReference>
<dbReference type="Pfam" id="PF20478">
    <property type="entry name" value="P2RX7_C"/>
    <property type="match status" value="1"/>
</dbReference>
<proteinExistence type="predicted"/>
<name>A0ABN9KXQ4_9NEOB</name>
<evidence type="ECO:0000259" key="2">
    <source>
        <dbReference type="Pfam" id="PF20478"/>
    </source>
</evidence>
<feature type="region of interest" description="Disordered" evidence="1">
    <location>
        <begin position="287"/>
        <end position="343"/>
    </location>
</feature>
<organism evidence="3 4">
    <name type="scientific">Ranitomeya imitator</name>
    <name type="common">mimic poison frog</name>
    <dbReference type="NCBI Taxonomy" id="111125"/>
    <lineage>
        <taxon>Eukaryota</taxon>
        <taxon>Metazoa</taxon>
        <taxon>Chordata</taxon>
        <taxon>Craniata</taxon>
        <taxon>Vertebrata</taxon>
        <taxon>Euteleostomi</taxon>
        <taxon>Amphibia</taxon>
        <taxon>Batrachia</taxon>
        <taxon>Anura</taxon>
        <taxon>Neobatrachia</taxon>
        <taxon>Hyloidea</taxon>
        <taxon>Dendrobatidae</taxon>
        <taxon>Dendrobatinae</taxon>
        <taxon>Ranitomeya</taxon>
    </lineage>
</organism>
<dbReference type="PANTHER" id="PTHR36981:SF9">
    <property type="entry name" value="NANOR-RELATED"/>
    <property type="match status" value="1"/>
</dbReference>
<dbReference type="Proteomes" id="UP001176940">
    <property type="component" value="Unassembled WGS sequence"/>
</dbReference>
<evidence type="ECO:0000313" key="3">
    <source>
        <dbReference type="EMBL" id="CAJ0925925.1"/>
    </source>
</evidence>
<evidence type="ECO:0000313" key="4">
    <source>
        <dbReference type="Proteomes" id="UP001176940"/>
    </source>
</evidence>
<dbReference type="PANTHER" id="PTHR36981">
    <property type="entry name" value="ZGC:195170"/>
    <property type="match status" value="1"/>
</dbReference>
<feature type="region of interest" description="Disordered" evidence="1">
    <location>
        <begin position="1"/>
        <end position="53"/>
    </location>
</feature>
<protein>
    <recommendedName>
        <fullName evidence="2">P2X purinoreceptor 7 intracellular domain-containing protein</fullName>
    </recommendedName>
</protein>
<feature type="region of interest" description="Disordered" evidence="1">
    <location>
        <begin position="66"/>
        <end position="88"/>
    </location>
</feature>
<evidence type="ECO:0000256" key="1">
    <source>
        <dbReference type="SAM" id="MobiDB-lite"/>
    </source>
</evidence>
<sequence length="619" mass="68520">MEICVQGLSGMGKGKSNPLAREQQGLARAQVPQDCTKDRTSRDKEGHQKDLATKSLVPKIPGEMADRITPSLRIPTGSRTPGESGKKLRERASALTFLDSGRYETTKLKREKNRDHRACLGFSRLADSRSVNLNLKRKRNIRLTQDRGRSKSAFKLLKGLNSLRGPISHISAFLRQIGYISVIKTHFGTNLPAGRFGGRTANAPAILEDGGAQGRRRTDPGRCIQLIIGQFYCYGLVIKERHIEAVTDASRALRSEECIAVSRDDEVAVSRDRNAWSGHRGVARSGKGRFLIRVPTRGSRETRSESEHAPPQRPFSRRPPHRSNGAAGASGLSGDVGGAPTDSVGRYAAAAAPQHRAPMLYQEEPPPHSTHAAQRGAAAAAPQHRDPTLTLAAATMSRTMTLFDEKENVASNSTNDVIGSNYLGDRPSDEGFVITDSFLVVCEHDHTDLFIVQMKTMLAELHSKFGGDCETEECFPSNPLRINNQNYIEFNDDTEENRSGKNDWCHCGNCVPMPTNIESICCQEIQNAEQYMLDFSCVTLHEFFFTHSVTALKQLALKLRKTAYRSFTAWIHGYLGAGNRRPIPSCVVHKVRFAFPDDDDEYMGFKPCNDYAAEFMALE</sequence>
<feature type="region of interest" description="Disordered" evidence="1">
    <location>
        <begin position="360"/>
        <end position="385"/>
    </location>
</feature>